<dbReference type="SMART" id="SM00320">
    <property type="entry name" value="WD40"/>
    <property type="match status" value="7"/>
</dbReference>
<dbReference type="OrthoDB" id="187712at2759"/>
<accession>A0A8X6P2N3</accession>
<gene>
    <name evidence="3" type="primary">Wdr47</name>
    <name evidence="3" type="ORF">NPIL_564941</name>
</gene>
<dbReference type="InterPro" id="IPR040067">
    <property type="entry name" value="WDR47"/>
</dbReference>
<dbReference type="PROSITE" id="PS50082">
    <property type="entry name" value="WD_REPEATS_2"/>
    <property type="match status" value="3"/>
</dbReference>
<organism evidence="3 4">
    <name type="scientific">Nephila pilipes</name>
    <name type="common">Giant wood spider</name>
    <name type="synonym">Nephila maculata</name>
    <dbReference type="NCBI Taxonomy" id="299642"/>
    <lineage>
        <taxon>Eukaryota</taxon>
        <taxon>Metazoa</taxon>
        <taxon>Ecdysozoa</taxon>
        <taxon>Arthropoda</taxon>
        <taxon>Chelicerata</taxon>
        <taxon>Arachnida</taxon>
        <taxon>Araneae</taxon>
        <taxon>Araneomorphae</taxon>
        <taxon>Entelegynae</taxon>
        <taxon>Araneoidea</taxon>
        <taxon>Nephilidae</taxon>
        <taxon>Nephila</taxon>
    </lineage>
</organism>
<evidence type="ECO:0000256" key="2">
    <source>
        <dbReference type="SAM" id="MobiDB-lite"/>
    </source>
</evidence>
<dbReference type="SUPFAM" id="SSF50978">
    <property type="entry name" value="WD40 repeat-like"/>
    <property type="match status" value="1"/>
</dbReference>
<evidence type="ECO:0000313" key="3">
    <source>
        <dbReference type="EMBL" id="GFT45213.1"/>
    </source>
</evidence>
<evidence type="ECO:0000313" key="4">
    <source>
        <dbReference type="Proteomes" id="UP000887013"/>
    </source>
</evidence>
<sequence>MFAPCCGPPTSYYMWPHQQLPNLWTRPMPTVASTLPTPTKPCPMHDLTHTRVHEKLQRACSAPKPLSGKKKLSSSNQAPGSSDSSEAKHNFVAVTQLEDEQAIRSVEFHPSGKFYAVGSNTKALRICAYPNCKDIRPDQEPREPTVLYKRQKHHKGSIYCMAWNATGDLLATGSNDKTVKLMRFNSSTCQLEDIAHPLTMHGGTVRDMCFMEDLSNRSNLLISGGSGDNKIYITDCETAMPFQSLTGHTGQILSLYTWGGVMFVSSSQDKTIRFWDMRTRGCVNHISARPTGGTGPGSAAATISVDPSGRLLVSGHEDSSCMLYDMKGNRILQTFKPHTADVRTARLSPKAFYLLTGSYDCKLMLTDLQGDLTQPLATVRVAEHADKVIQGRWHPKEFTFISTSADKTATLWALPQT</sequence>
<evidence type="ECO:0000256" key="1">
    <source>
        <dbReference type="PROSITE-ProRule" id="PRU00221"/>
    </source>
</evidence>
<dbReference type="CDD" id="cd00200">
    <property type="entry name" value="WD40"/>
    <property type="match status" value="1"/>
</dbReference>
<dbReference type="InterPro" id="IPR015943">
    <property type="entry name" value="WD40/YVTN_repeat-like_dom_sf"/>
</dbReference>
<reference evidence="3" key="1">
    <citation type="submission" date="2020-08" db="EMBL/GenBank/DDBJ databases">
        <title>Multicomponent nature underlies the extraordinary mechanical properties of spider dragline silk.</title>
        <authorList>
            <person name="Kono N."/>
            <person name="Nakamura H."/>
            <person name="Mori M."/>
            <person name="Yoshida Y."/>
            <person name="Ohtoshi R."/>
            <person name="Malay A.D."/>
            <person name="Moran D.A.P."/>
            <person name="Tomita M."/>
            <person name="Numata K."/>
            <person name="Arakawa K."/>
        </authorList>
    </citation>
    <scope>NUCLEOTIDE SEQUENCE</scope>
</reference>
<dbReference type="PANTHER" id="PTHR19863">
    <property type="entry name" value="NEMITIN (NEURONAL ENRICHED MAP INTERACTING PROTEIN) HOMOLOG"/>
    <property type="match status" value="1"/>
</dbReference>
<dbReference type="Proteomes" id="UP000887013">
    <property type="component" value="Unassembled WGS sequence"/>
</dbReference>
<feature type="repeat" description="WD" evidence="1">
    <location>
        <begin position="381"/>
        <end position="417"/>
    </location>
</feature>
<comment type="caution">
    <text evidence="3">The sequence shown here is derived from an EMBL/GenBank/DDBJ whole genome shotgun (WGS) entry which is preliminary data.</text>
</comment>
<dbReference type="EMBL" id="BMAW01064441">
    <property type="protein sequence ID" value="GFT45213.1"/>
    <property type="molecule type" value="Genomic_DNA"/>
</dbReference>
<dbReference type="PROSITE" id="PS50294">
    <property type="entry name" value="WD_REPEATS_REGION"/>
    <property type="match status" value="1"/>
</dbReference>
<dbReference type="PANTHER" id="PTHR19863:SF5">
    <property type="entry name" value="WD REPEAT-CONTAINING PROTEIN 47"/>
    <property type="match status" value="1"/>
</dbReference>
<proteinExistence type="predicted"/>
<keyword evidence="4" id="KW-1185">Reference proteome</keyword>
<dbReference type="Pfam" id="PF00400">
    <property type="entry name" value="WD40"/>
    <property type="match status" value="4"/>
</dbReference>
<dbReference type="InterPro" id="IPR036322">
    <property type="entry name" value="WD40_repeat_dom_sf"/>
</dbReference>
<feature type="repeat" description="WD" evidence="1">
    <location>
        <begin position="151"/>
        <end position="192"/>
    </location>
</feature>
<dbReference type="Gene3D" id="2.130.10.10">
    <property type="entry name" value="YVTN repeat-like/Quinoprotein amine dehydrogenase"/>
    <property type="match status" value="3"/>
</dbReference>
<keyword evidence="1" id="KW-0853">WD repeat</keyword>
<name>A0A8X6P2N3_NEPPI</name>
<feature type="region of interest" description="Disordered" evidence="2">
    <location>
        <begin position="60"/>
        <end position="87"/>
    </location>
</feature>
<dbReference type="AlphaFoldDB" id="A0A8X6P2N3"/>
<feature type="repeat" description="WD" evidence="1">
    <location>
        <begin position="245"/>
        <end position="285"/>
    </location>
</feature>
<protein>
    <submittedName>
        <fullName evidence="3">WD repeat-containing protein 47</fullName>
    </submittedName>
</protein>
<dbReference type="InterPro" id="IPR001680">
    <property type="entry name" value="WD40_rpt"/>
</dbReference>